<gene>
    <name evidence="3" type="ORF">JK636_02425</name>
</gene>
<feature type="domain" description="Glycosyl hydrolase family 95 catalytic" evidence="2">
    <location>
        <begin position="301"/>
        <end position="657"/>
    </location>
</feature>
<keyword evidence="3" id="KW-0378">Hydrolase</keyword>
<dbReference type="SUPFAM" id="SSF48208">
    <property type="entry name" value="Six-hairpin glycosidases"/>
    <property type="match status" value="1"/>
</dbReference>
<feature type="domain" description="Glycosyl hydrolase family 95 N-terminal" evidence="1">
    <location>
        <begin position="15"/>
        <end position="140"/>
    </location>
</feature>
<protein>
    <submittedName>
        <fullName evidence="3">Glycoside hydrolase N-terminal domain-containing protein</fullName>
    </submittedName>
</protein>
<evidence type="ECO:0000259" key="2">
    <source>
        <dbReference type="Pfam" id="PF22124"/>
    </source>
</evidence>
<dbReference type="Gene3D" id="1.50.10.10">
    <property type="match status" value="1"/>
</dbReference>
<dbReference type="Gene3D" id="2.70.98.50">
    <property type="entry name" value="putative glycoside hydrolase family protein from bacillus halodurans"/>
    <property type="match status" value="1"/>
</dbReference>
<keyword evidence="4" id="KW-1185">Reference proteome</keyword>
<dbReference type="Proteomes" id="UP000632377">
    <property type="component" value="Unassembled WGS sequence"/>
</dbReference>
<dbReference type="PANTHER" id="PTHR31084">
    <property type="entry name" value="ALPHA-L-FUCOSIDASE 2"/>
    <property type="match status" value="1"/>
</dbReference>
<evidence type="ECO:0000313" key="4">
    <source>
        <dbReference type="Proteomes" id="UP000632377"/>
    </source>
</evidence>
<dbReference type="Pfam" id="PF22124">
    <property type="entry name" value="Glyco_hydro_95_cat"/>
    <property type="match status" value="1"/>
</dbReference>
<evidence type="ECO:0000259" key="1">
    <source>
        <dbReference type="Pfam" id="PF14498"/>
    </source>
</evidence>
<dbReference type="InterPro" id="IPR012341">
    <property type="entry name" value="6hp_glycosidase-like_sf"/>
</dbReference>
<dbReference type="PANTHER" id="PTHR31084:SF0">
    <property type="entry name" value="ALPHA-L-FUCOSIDASE 2"/>
    <property type="match status" value="1"/>
</dbReference>
<dbReference type="InterPro" id="IPR008928">
    <property type="entry name" value="6-hairpin_glycosidase_sf"/>
</dbReference>
<evidence type="ECO:0000313" key="3">
    <source>
        <dbReference type="EMBL" id="MBL4934608.1"/>
    </source>
</evidence>
<comment type="caution">
    <text evidence="3">The sequence shown here is derived from an EMBL/GenBank/DDBJ whole genome shotgun (WGS) entry which is preliminary data.</text>
</comment>
<dbReference type="GO" id="GO:0016787">
    <property type="term" value="F:hydrolase activity"/>
    <property type="evidence" value="ECO:0007669"/>
    <property type="project" value="UniProtKB-KW"/>
</dbReference>
<dbReference type="InterPro" id="IPR027414">
    <property type="entry name" value="GH95_N_dom"/>
</dbReference>
<sequence>MELLNIEIPDKRHDLFFENPIMNWDEALPLGNGLIGCLLWGDGNPISLSLDRGDLWDTTPAPETLDTDFTYKELIRLVKNQDEEGIRKKFDDCYSRVTPTKIPAGKLEINYGAAADRVKSCLSLESALAEVKLYFGAKCSQIKTFLHASKAFGYIVITGDAVMPEVKITAPKFGVRKENEIDNILSEKGISNSSLKQLKYPPVEWEEEDSLNWFVQKTNEGLEYGIVLAQKKVEDRLELCYYIASNNDSTKDWLEEAKNRVINALKNGFDKNFKEHAGWWENYWQKSSIFLPDKEFEKQWYLTNYLFGSCSRKGAPPMPLQGVWTADNRQLPPWKGDYHNDLNTQMSYYHYFKANHMEEGESFIDFLWNLVPQARKFAKTFFDAPGLCLPSVMSIDGKALGGWPMYSINLTNQIWLCQSFEKHWRFTGDDEFLGEKAYPYFKETALCILRWLESDKDDKLILPLSSSPELHDDSLKAWLTPNSNYDLALLKYLFKTLYEMSSILNNDDIKKWQEIVNRLPGLAVNEHNVLMLSPNESLTKSHRHFSHAMAIHPLYLMDYNGCDRDKQIIDATVEDLEVLGTGCWVGFSFTWMSELYAVQGNGEGAAYQLKLFWENLCSQNGFHLNGDFKRRGISSFHYRPFTLEANMCAADALQEMLLQTNSGVIRVFPAVPDAWKKEGVSFRNFRGENGVLISSEMKNEEVKHIKLKVEKSGDLQIMNSFGKDKVIVINSLEKQIIDCRAGDIFNISVKKGEEYTVIKS</sequence>
<organism evidence="3 4">
    <name type="scientific">Clostridium rhizosphaerae</name>
    <dbReference type="NCBI Taxonomy" id="2803861"/>
    <lineage>
        <taxon>Bacteria</taxon>
        <taxon>Bacillati</taxon>
        <taxon>Bacillota</taxon>
        <taxon>Clostridia</taxon>
        <taxon>Eubacteriales</taxon>
        <taxon>Clostridiaceae</taxon>
        <taxon>Clostridium</taxon>
    </lineage>
</organism>
<dbReference type="InterPro" id="IPR054363">
    <property type="entry name" value="GH95_cat"/>
</dbReference>
<proteinExistence type="predicted"/>
<dbReference type="Pfam" id="PF14498">
    <property type="entry name" value="Glyco_hyd_65N_2"/>
    <property type="match status" value="1"/>
</dbReference>
<accession>A0ABS1T5J3</accession>
<name>A0ABS1T5J3_9CLOT</name>
<reference evidence="3 4" key="1">
    <citation type="submission" date="2021-01" db="EMBL/GenBank/DDBJ databases">
        <title>Genome public.</title>
        <authorList>
            <person name="Liu C."/>
            <person name="Sun Q."/>
        </authorList>
    </citation>
    <scope>NUCLEOTIDE SEQUENCE [LARGE SCALE GENOMIC DNA]</scope>
    <source>
        <strain evidence="3 4">YIM B02515</strain>
    </source>
</reference>
<dbReference type="RefSeq" id="WP_202747236.1">
    <property type="nucleotide sequence ID" value="NZ_JAESWC010000001.1"/>
</dbReference>
<dbReference type="EMBL" id="JAESWC010000001">
    <property type="protein sequence ID" value="MBL4934608.1"/>
    <property type="molecule type" value="Genomic_DNA"/>
</dbReference>